<evidence type="ECO:0000313" key="2">
    <source>
        <dbReference type="EMBL" id="MDV6226591.1"/>
    </source>
</evidence>
<feature type="domain" description="YjiS-like" evidence="1">
    <location>
        <begin position="31"/>
        <end position="66"/>
    </location>
</feature>
<evidence type="ECO:0000313" key="3">
    <source>
        <dbReference type="Proteomes" id="UP001185659"/>
    </source>
</evidence>
<accession>A0ABU4AK05</accession>
<reference evidence="2 3" key="1">
    <citation type="submission" date="2023-10" db="EMBL/GenBank/DDBJ databases">
        <authorList>
            <person name="Venkata Ramana C."/>
            <person name="Sasikala C."/>
            <person name="Dhurka M."/>
        </authorList>
    </citation>
    <scope>NUCLEOTIDE SEQUENCE [LARGE SCALE GENOMIC DNA]</scope>
    <source>
        <strain evidence="2 3">KCTC 32151</strain>
    </source>
</reference>
<protein>
    <submittedName>
        <fullName evidence="2">DUF1127 domain-containing protein</fullName>
    </submittedName>
</protein>
<name>A0ABU4AK05_9HYPH</name>
<dbReference type="InterPro" id="IPR009506">
    <property type="entry name" value="YjiS-like"/>
</dbReference>
<dbReference type="RefSeq" id="WP_206545454.1">
    <property type="nucleotide sequence ID" value="NZ_JAEKJX010000001.1"/>
</dbReference>
<dbReference type="EMBL" id="JAWLIP010000004">
    <property type="protein sequence ID" value="MDV6226591.1"/>
    <property type="molecule type" value="Genomic_DNA"/>
</dbReference>
<dbReference type="Pfam" id="PF06568">
    <property type="entry name" value="YjiS-like"/>
    <property type="match status" value="1"/>
</dbReference>
<comment type="caution">
    <text evidence="2">The sequence shown here is derived from an EMBL/GenBank/DDBJ whole genome shotgun (WGS) entry which is preliminary data.</text>
</comment>
<organism evidence="2 3">
    <name type="scientific">Nitratireductor aquimarinus</name>
    <dbReference type="NCBI Taxonomy" id="889300"/>
    <lineage>
        <taxon>Bacteria</taxon>
        <taxon>Pseudomonadati</taxon>
        <taxon>Pseudomonadota</taxon>
        <taxon>Alphaproteobacteria</taxon>
        <taxon>Hyphomicrobiales</taxon>
        <taxon>Phyllobacteriaceae</taxon>
        <taxon>Nitratireductor</taxon>
    </lineage>
</organism>
<sequence length="75" mass="8392">MGASKTMRGACSPAAPRLKHERAGFGLAYVMGKLAAWLSKRRSRLDLLELTDEQLCDIGVSRSEARREGLRPFWD</sequence>
<evidence type="ECO:0000259" key="1">
    <source>
        <dbReference type="Pfam" id="PF06568"/>
    </source>
</evidence>
<gene>
    <name evidence="2" type="ORF">R2G56_09885</name>
</gene>
<proteinExistence type="predicted"/>
<keyword evidence="3" id="KW-1185">Reference proteome</keyword>
<dbReference type="Proteomes" id="UP001185659">
    <property type="component" value="Unassembled WGS sequence"/>
</dbReference>